<keyword evidence="4 6" id="KW-1133">Transmembrane helix</keyword>
<sequence length="173" mass="20102">MAATNNVKERPSSKAERTNDIQPLPSWARFYFYGMHGLLDEVVFTALFDFFLEPAGNRKLQGCTTVVSFFVYGSCSFCVEQIFLYSRRHGYSLAYRLPVYVLAVYLWELTWGLVLTQLDLCSWDYSHYPLNLMGLITLVYAPGWLLLCLLQDYIYRYMFSLHVVSSEHKIKSA</sequence>
<dbReference type="AlphaFoldDB" id="A0ABD0L2S2"/>
<organism evidence="7 8">
    <name type="scientific">Batillaria attramentaria</name>
    <dbReference type="NCBI Taxonomy" id="370345"/>
    <lineage>
        <taxon>Eukaryota</taxon>
        <taxon>Metazoa</taxon>
        <taxon>Spiralia</taxon>
        <taxon>Lophotrochozoa</taxon>
        <taxon>Mollusca</taxon>
        <taxon>Gastropoda</taxon>
        <taxon>Caenogastropoda</taxon>
        <taxon>Sorbeoconcha</taxon>
        <taxon>Cerithioidea</taxon>
        <taxon>Batillariidae</taxon>
        <taxon>Batillaria</taxon>
    </lineage>
</organism>
<evidence type="ECO:0000256" key="6">
    <source>
        <dbReference type="SAM" id="Phobius"/>
    </source>
</evidence>
<reference evidence="7 8" key="1">
    <citation type="journal article" date="2023" name="Sci. Data">
        <title>Genome assembly of the Korean intertidal mud-creeper Batillaria attramentaria.</title>
        <authorList>
            <person name="Patra A.K."/>
            <person name="Ho P.T."/>
            <person name="Jun S."/>
            <person name="Lee S.J."/>
            <person name="Kim Y."/>
            <person name="Won Y.J."/>
        </authorList>
    </citation>
    <scope>NUCLEOTIDE SEQUENCE [LARGE SCALE GENOMIC DNA]</scope>
    <source>
        <strain evidence="7">Wonlab-2016</strain>
    </source>
</reference>
<evidence type="ECO:0000256" key="2">
    <source>
        <dbReference type="ARBA" id="ARBA00006371"/>
    </source>
</evidence>
<feature type="transmembrane region" description="Helical" evidence="6">
    <location>
        <begin position="130"/>
        <end position="150"/>
    </location>
</feature>
<gene>
    <name evidence="7" type="ORF">BaRGS_00015154</name>
</gene>
<dbReference type="PANTHER" id="PTHR31746:SF2">
    <property type="entry name" value="TRANSMEMBRANE PROTEIN 229A"/>
    <property type="match status" value="1"/>
</dbReference>
<protein>
    <submittedName>
        <fullName evidence="7">Uncharacterized protein</fullName>
    </submittedName>
</protein>
<evidence type="ECO:0000313" key="8">
    <source>
        <dbReference type="Proteomes" id="UP001519460"/>
    </source>
</evidence>
<evidence type="ECO:0000313" key="7">
    <source>
        <dbReference type="EMBL" id="KAK7493642.1"/>
    </source>
</evidence>
<comment type="subcellular location">
    <subcellularLocation>
        <location evidence="1">Membrane</location>
        <topology evidence="1">Multi-pass membrane protein</topology>
    </subcellularLocation>
</comment>
<name>A0ABD0L2S2_9CAEN</name>
<accession>A0ABD0L2S2</accession>
<dbReference type="GO" id="GO:0016020">
    <property type="term" value="C:membrane"/>
    <property type="evidence" value="ECO:0007669"/>
    <property type="project" value="UniProtKB-SubCell"/>
</dbReference>
<evidence type="ECO:0000256" key="3">
    <source>
        <dbReference type="ARBA" id="ARBA00022692"/>
    </source>
</evidence>
<evidence type="ECO:0000256" key="4">
    <source>
        <dbReference type="ARBA" id="ARBA00022989"/>
    </source>
</evidence>
<feature type="transmembrane region" description="Helical" evidence="6">
    <location>
        <begin position="97"/>
        <end position="118"/>
    </location>
</feature>
<keyword evidence="3 6" id="KW-0812">Transmembrane</keyword>
<proteinExistence type="inferred from homology"/>
<dbReference type="PANTHER" id="PTHR31746">
    <property type="entry name" value="TRANSMEMBRANE PROTEIN 229 FAMILY MEMBER"/>
    <property type="match status" value="1"/>
</dbReference>
<evidence type="ECO:0000256" key="1">
    <source>
        <dbReference type="ARBA" id="ARBA00004141"/>
    </source>
</evidence>
<feature type="transmembrane region" description="Helical" evidence="6">
    <location>
        <begin position="30"/>
        <end position="52"/>
    </location>
</feature>
<comment type="similarity">
    <text evidence="2">Belongs to the TMEM229 family.</text>
</comment>
<keyword evidence="5 6" id="KW-0472">Membrane</keyword>
<dbReference type="Proteomes" id="UP001519460">
    <property type="component" value="Unassembled WGS sequence"/>
</dbReference>
<dbReference type="EMBL" id="JACVVK020000091">
    <property type="protein sequence ID" value="KAK7493642.1"/>
    <property type="molecule type" value="Genomic_DNA"/>
</dbReference>
<evidence type="ECO:0000256" key="5">
    <source>
        <dbReference type="ARBA" id="ARBA00023136"/>
    </source>
</evidence>
<comment type="caution">
    <text evidence="7">The sequence shown here is derived from an EMBL/GenBank/DDBJ whole genome shotgun (WGS) entry which is preliminary data.</text>
</comment>
<keyword evidence="8" id="KW-1185">Reference proteome</keyword>
<feature type="transmembrane region" description="Helical" evidence="6">
    <location>
        <begin position="64"/>
        <end position="85"/>
    </location>
</feature>